<dbReference type="OrthoDB" id="998819at2759"/>
<name>A0A9D4AAX9_9ROSI</name>
<protein>
    <recommendedName>
        <fullName evidence="1">RNase H type-1 domain-containing protein</fullName>
    </recommendedName>
</protein>
<dbReference type="Pfam" id="PF13456">
    <property type="entry name" value="RVT_3"/>
    <property type="match status" value="1"/>
</dbReference>
<feature type="domain" description="RNase H type-1" evidence="1">
    <location>
        <begin position="24"/>
        <end position="101"/>
    </location>
</feature>
<dbReference type="EMBL" id="JAIQCV010000005">
    <property type="protein sequence ID" value="KAH1098617.1"/>
    <property type="molecule type" value="Genomic_DNA"/>
</dbReference>
<reference evidence="2 3" key="1">
    <citation type="journal article" date="2021" name="Plant Biotechnol. J.">
        <title>Multi-omics assisted identification of the key and species-specific regulatory components of drought-tolerant mechanisms in Gossypium stocksii.</title>
        <authorList>
            <person name="Yu D."/>
            <person name="Ke L."/>
            <person name="Zhang D."/>
            <person name="Wu Y."/>
            <person name="Sun Y."/>
            <person name="Mei J."/>
            <person name="Sun J."/>
            <person name="Sun Y."/>
        </authorList>
    </citation>
    <scope>NUCLEOTIDE SEQUENCE [LARGE SCALE GENOMIC DNA]</scope>
    <source>
        <strain evidence="3">cv. E1</strain>
        <tissue evidence="2">Leaf</tissue>
    </source>
</reference>
<dbReference type="GO" id="GO:0003676">
    <property type="term" value="F:nucleic acid binding"/>
    <property type="evidence" value="ECO:0007669"/>
    <property type="project" value="InterPro"/>
</dbReference>
<dbReference type="PANTHER" id="PTHR47074">
    <property type="entry name" value="BNAC02G40300D PROTEIN"/>
    <property type="match status" value="1"/>
</dbReference>
<organism evidence="2 3">
    <name type="scientific">Gossypium stocksii</name>
    <dbReference type="NCBI Taxonomy" id="47602"/>
    <lineage>
        <taxon>Eukaryota</taxon>
        <taxon>Viridiplantae</taxon>
        <taxon>Streptophyta</taxon>
        <taxon>Embryophyta</taxon>
        <taxon>Tracheophyta</taxon>
        <taxon>Spermatophyta</taxon>
        <taxon>Magnoliopsida</taxon>
        <taxon>eudicotyledons</taxon>
        <taxon>Gunneridae</taxon>
        <taxon>Pentapetalae</taxon>
        <taxon>rosids</taxon>
        <taxon>malvids</taxon>
        <taxon>Malvales</taxon>
        <taxon>Malvaceae</taxon>
        <taxon>Malvoideae</taxon>
        <taxon>Gossypium</taxon>
    </lineage>
</organism>
<dbReference type="AlphaFoldDB" id="A0A9D4AAX9"/>
<keyword evidence="3" id="KW-1185">Reference proteome</keyword>
<gene>
    <name evidence="2" type="ORF">J1N35_015538</name>
</gene>
<proteinExistence type="predicted"/>
<dbReference type="PANTHER" id="PTHR47074:SF61">
    <property type="entry name" value="RNASE H TYPE-1 DOMAIN-CONTAINING PROTEIN"/>
    <property type="match status" value="1"/>
</dbReference>
<dbReference type="InterPro" id="IPR002156">
    <property type="entry name" value="RNaseH_domain"/>
</dbReference>
<evidence type="ECO:0000259" key="1">
    <source>
        <dbReference type="Pfam" id="PF13456"/>
    </source>
</evidence>
<sequence>MKPVHNVSENQRWRKPTFGTVKINCDASTDSGSPMTGIAAIARDCNGKILDRTNALVRTTSVRVAEALALRPGSVLEKRWQWQSIIFESNNKELIYSVKNKVG</sequence>
<dbReference type="InterPro" id="IPR052929">
    <property type="entry name" value="RNase_H-like_EbsB-rel"/>
</dbReference>
<evidence type="ECO:0000313" key="3">
    <source>
        <dbReference type="Proteomes" id="UP000828251"/>
    </source>
</evidence>
<accession>A0A9D4AAX9</accession>
<dbReference type="Proteomes" id="UP000828251">
    <property type="component" value="Unassembled WGS sequence"/>
</dbReference>
<evidence type="ECO:0000313" key="2">
    <source>
        <dbReference type="EMBL" id="KAH1098617.1"/>
    </source>
</evidence>
<comment type="caution">
    <text evidence="2">The sequence shown here is derived from an EMBL/GenBank/DDBJ whole genome shotgun (WGS) entry which is preliminary data.</text>
</comment>
<dbReference type="GO" id="GO:0004523">
    <property type="term" value="F:RNA-DNA hybrid ribonuclease activity"/>
    <property type="evidence" value="ECO:0007669"/>
    <property type="project" value="InterPro"/>
</dbReference>